<dbReference type="EC" id="5.1.1.3" evidence="4"/>
<dbReference type="RefSeq" id="WP_007960646.1">
    <property type="nucleotide sequence ID" value="NZ_CP010978.1"/>
</dbReference>
<name>I9NKV7_9FIRM</name>
<dbReference type="InterPro" id="IPR010071">
    <property type="entry name" value="AA_adenyl_dom"/>
</dbReference>
<dbReference type="InterPro" id="IPR020845">
    <property type="entry name" value="AMP-binding_CS"/>
</dbReference>
<dbReference type="Pfam" id="PF00501">
    <property type="entry name" value="AMP-binding"/>
    <property type="match status" value="1"/>
</dbReference>
<dbReference type="InterPro" id="IPR009081">
    <property type="entry name" value="PP-bd_ACP"/>
</dbReference>
<gene>
    <name evidence="4" type="ORF">JBW_03612</name>
</gene>
<proteinExistence type="predicted"/>
<dbReference type="SUPFAM" id="SSF52777">
    <property type="entry name" value="CoA-dependent acyltransferases"/>
    <property type="match status" value="1"/>
</dbReference>
<sequence length="1241" mass="136303">MIEIGKKNSEIFPPPPQLPFHSSTATVTDKRYLIRREYEIGRDKWNKLQASALAHGFSSLSVLLSAFGEVLGRWSSGSEMTVILLNDSSGHATPEDLFNRMASQPAIPVVFKPVRDENRIEICRRTELQLADSINRCPATVSSIFPNIAKNSGQDDRQVVVVFSGVLPAFYDSAGIDENMVNNASGSVCGEHHPLEMRMPQVCLHCHVSERDEGIRITWDVLAELFPLNLPDAMFEAYICLLNWSSEKAWEKQALDFLPGSQRAVREKVNATFVPVKEKLIHQEFFIHAQENPGKEALLWDENGIDRMMTYGELADKALRLAALLSEKGVQQGEAVAVTLPRGPNQVIAVLAVLAAGAVYVPIGVNQPAGRRDRIYRIGGISRLVTDKTEFAVLSTEEKLTVIMTDEADKVSPLPRPVSVNTDALAYVIFTSGSTGEPKGVEIPHRAAYNTILDINTRFSVSASDRVLAVSALDFDLSVYDLFGLLSAGGGIVLLNESTGREALVWLELIRRMNVTVWNSVPALLDMLMIAAGEYGLLPSLRLALVSGDWVGLDLHDRLIKKSQDCRFIALGGATEASIWSNYFEVTSVDPSWSSIPYGAPLTNQCFRVVDRFGCDCPDMVTGELWIGGMGVARGYLGNSELTSKSFINTGENRWYRTGDLARYWSDGILEFLGRADQQVKLRGYRIELGEIEAVLRQYAGISQAVAVISSGTGTQHLVAAVVAGCAPVQVHTVSSVPSNSDSDSFRNSSREIQSKIAEALIAEILNLAELQNDTGKNLHPGRQLRITDENQSLLQMWLRWLGGRNVITDYDGVLHGGPRIEEVLQYAKTLQRSAVNSNGIIADDPLISSVARRLFQRLDDYRGILSGEISSVVLLDDDILSPESLSSRDSGTIAGIELIAEKIKCMSKAAGKPVETALIGGRSGIIAAKLLDMLDPEDISFTLLDSAPSMVETAKIHLSSLPHSVNCKRLPEYGVPDQLRYSFDLVLAVNALHRYHDPYQGVAIASLLVRCGGKILALEHCEITPLAAVTSAVLDRGFADFDHDRRQAYSPMLPAQQWANLFKKAGFNKTSFMPVGDSFTEFIEADCPATRPELDLDCILKFTADHLPPHMLPEKIEILPWLPLSANGKVDRAAVTAVFAFRAEERGGEKPHAGMEQEVAEMWQKLLSSGAIGRKQGFFEIGGDSLLATRFLAGVKEKFGVELSLRQMFELPALFQVASVLESKLMEMKQTMESMEEGEI</sequence>
<dbReference type="InterPro" id="IPR045851">
    <property type="entry name" value="AMP-bd_C_sf"/>
</dbReference>
<dbReference type="GO" id="GO:0016874">
    <property type="term" value="F:ligase activity"/>
    <property type="evidence" value="ECO:0007669"/>
    <property type="project" value="UniProtKB-KW"/>
</dbReference>
<dbReference type="KEGG" id="pft:JBW_03612"/>
<protein>
    <submittedName>
        <fullName evidence="4">Amino acid adenylation domain protein</fullName>
        <ecNumber evidence="4">5.1.1.3</ecNumber>
    </submittedName>
</protein>
<dbReference type="STRING" id="1192197.JBW_03612"/>
<dbReference type="InterPro" id="IPR042099">
    <property type="entry name" value="ANL_N_sf"/>
</dbReference>
<dbReference type="PROSITE" id="PS50075">
    <property type="entry name" value="CARRIER"/>
    <property type="match status" value="1"/>
</dbReference>
<dbReference type="SUPFAM" id="SSF56801">
    <property type="entry name" value="Acetyl-CoA synthetase-like"/>
    <property type="match status" value="1"/>
</dbReference>
<dbReference type="InterPro" id="IPR029063">
    <property type="entry name" value="SAM-dependent_MTases_sf"/>
</dbReference>
<dbReference type="AlphaFoldDB" id="I9NKV7"/>
<dbReference type="Pfam" id="PF00550">
    <property type="entry name" value="PP-binding"/>
    <property type="match status" value="1"/>
</dbReference>
<dbReference type="SUPFAM" id="SSF53335">
    <property type="entry name" value="S-adenosyl-L-methionine-dependent methyltransferases"/>
    <property type="match status" value="1"/>
</dbReference>
<reference evidence="5" key="2">
    <citation type="submission" date="2015-02" db="EMBL/GenBank/DDBJ databases">
        <title>Complete Genome Sequence of Pelosinus fermentans JBW45.</title>
        <authorList>
            <person name="De Leon K.B."/>
            <person name="Utturkar S.M."/>
            <person name="Camilleri L.B."/>
            <person name="Arkin A.P."/>
            <person name="Fields M.W."/>
            <person name="Brown S.D."/>
            <person name="Wall J.D."/>
        </authorList>
    </citation>
    <scope>NUCLEOTIDE SEQUENCE [LARGE SCALE GENOMIC DNA]</scope>
    <source>
        <strain evidence="5">JBW45</strain>
    </source>
</reference>
<dbReference type="OrthoDB" id="9765680at2"/>
<dbReference type="GO" id="GO:0044550">
    <property type="term" value="P:secondary metabolite biosynthetic process"/>
    <property type="evidence" value="ECO:0007669"/>
    <property type="project" value="TreeGrafter"/>
</dbReference>
<dbReference type="Gene3D" id="3.30.559.30">
    <property type="entry name" value="Nonribosomal peptide synthetase, condensation domain"/>
    <property type="match status" value="1"/>
</dbReference>
<dbReference type="PROSITE" id="PS00455">
    <property type="entry name" value="AMP_BINDING"/>
    <property type="match status" value="1"/>
</dbReference>
<dbReference type="Gene3D" id="3.40.50.12780">
    <property type="entry name" value="N-terminal domain of ligase-like"/>
    <property type="match status" value="1"/>
</dbReference>
<dbReference type="Pfam" id="PF08242">
    <property type="entry name" value="Methyltransf_12"/>
    <property type="match status" value="1"/>
</dbReference>
<evidence type="ECO:0000259" key="3">
    <source>
        <dbReference type="PROSITE" id="PS50075"/>
    </source>
</evidence>
<dbReference type="GO" id="GO:0005737">
    <property type="term" value="C:cytoplasm"/>
    <property type="evidence" value="ECO:0007669"/>
    <property type="project" value="TreeGrafter"/>
</dbReference>
<dbReference type="GO" id="GO:0008881">
    <property type="term" value="F:glutamate racemase activity"/>
    <property type="evidence" value="ECO:0007669"/>
    <property type="project" value="UniProtKB-EC"/>
</dbReference>
<dbReference type="PANTHER" id="PTHR45527:SF10">
    <property type="entry name" value="PYOCHELIN SYNTHASE PCHF"/>
    <property type="match status" value="1"/>
</dbReference>
<dbReference type="EMBL" id="CP010978">
    <property type="protein sequence ID" value="AJQ28951.1"/>
    <property type="molecule type" value="Genomic_DNA"/>
</dbReference>
<dbReference type="FunFam" id="3.40.50.12780:FF:000012">
    <property type="entry name" value="Non-ribosomal peptide synthetase"/>
    <property type="match status" value="1"/>
</dbReference>
<reference evidence="4 5" key="1">
    <citation type="journal article" date="2015" name="Genome Announc.">
        <title>Complete Genome Sequence of Pelosinus fermentans JBW45, a Member of a Remarkably Competitive Group of Negativicutes in the Firmicutes Phylum.</title>
        <authorList>
            <person name="De Leon K.B."/>
            <person name="Utturkar S.M."/>
            <person name="Camilleri L.B."/>
            <person name="Elias D.A."/>
            <person name="Arkin A.P."/>
            <person name="Fields M.W."/>
            <person name="Brown S.D."/>
            <person name="Wall J.D."/>
        </authorList>
    </citation>
    <scope>NUCLEOTIDE SEQUENCE [LARGE SCALE GENOMIC DNA]</scope>
    <source>
        <strain evidence="4 5">JBW45</strain>
    </source>
</reference>
<dbReference type="Gene3D" id="1.10.1200.10">
    <property type="entry name" value="ACP-like"/>
    <property type="match status" value="1"/>
</dbReference>
<evidence type="ECO:0000313" key="5">
    <source>
        <dbReference type="Proteomes" id="UP000005361"/>
    </source>
</evidence>
<dbReference type="Gene3D" id="3.40.50.150">
    <property type="entry name" value="Vaccinia Virus protein VP39"/>
    <property type="match status" value="1"/>
</dbReference>
<dbReference type="InterPro" id="IPR000873">
    <property type="entry name" value="AMP-dep_synth/lig_dom"/>
</dbReference>
<feature type="region of interest" description="Disordered" evidence="2">
    <location>
        <begin position="1"/>
        <end position="20"/>
    </location>
</feature>
<evidence type="ECO:0000313" key="4">
    <source>
        <dbReference type="EMBL" id="AJQ28951.1"/>
    </source>
</evidence>
<dbReference type="GO" id="GO:0031177">
    <property type="term" value="F:phosphopantetheine binding"/>
    <property type="evidence" value="ECO:0007669"/>
    <property type="project" value="TreeGrafter"/>
</dbReference>
<dbReference type="PANTHER" id="PTHR45527">
    <property type="entry name" value="NONRIBOSOMAL PEPTIDE SYNTHETASE"/>
    <property type="match status" value="1"/>
</dbReference>
<dbReference type="GO" id="GO:0043041">
    <property type="term" value="P:amino acid activation for nonribosomal peptide biosynthetic process"/>
    <property type="evidence" value="ECO:0007669"/>
    <property type="project" value="TreeGrafter"/>
</dbReference>
<dbReference type="Proteomes" id="UP000005361">
    <property type="component" value="Chromosome"/>
</dbReference>
<dbReference type="InterPro" id="IPR013217">
    <property type="entry name" value="Methyltransf_12"/>
</dbReference>
<organism evidence="4 5">
    <name type="scientific">Pelosinus fermentans JBW45</name>
    <dbReference type="NCBI Taxonomy" id="1192197"/>
    <lineage>
        <taxon>Bacteria</taxon>
        <taxon>Bacillati</taxon>
        <taxon>Bacillota</taxon>
        <taxon>Negativicutes</taxon>
        <taxon>Selenomonadales</taxon>
        <taxon>Sporomusaceae</taxon>
        <taxon>Pelosinus</taxon>
    </lineage>
</organism>
<evidence type="ECO:0000256" key="2">
    <source>
        <dbReference type="SAM" id="MobiDB-lite"/>
    </source>
</evidence>
<accession>I9NKV7</accession>
<keyword evidence="4" id="KW-0413">Isomerase</keyword>
<dbReference type="InterPro" id="IPR036736">
    <property type="entry name" value="ACP-like_sf"/>
</dbReference>
<dbReference type="NCBIfam" id="TIGR01733">
    <property type="entry name" value="AA-adenyl-dom"/>
    <property type="match status" value="1"/>
</dbReference>
<evidence type="ECO:0000256" key="1">
    <source>
        <dbReference type="ARBA" id="ARBA00022598"/>
    </source>
</evidence>
<keyword evidence="1" id="KW-0436">Ligase</keyword>
<dbReference type="SUPFAM" id="SSF47336">
    <property type="entry name" value="ACP-like"/>
    <property type="match status" value="1"/>
</dbReference>
<dbReference type="Gene3D" id="3.30.300.30">
    <property type="match status" value="2"/>
</dbReference>
<feature type="domain" description="Carrier" evidence="3">
    <location>
        <begin position="1151"/>
        <end position="1226"/>
    </location>
</feature>
<dbReference type="HOGENOM" id="CLU_000022_2_15_9"/>